<feature type="region of interest" description="Disordered" evidence="1">
    <location>
        <begin position="1"/>
        <end position="30"/>
    </location>
</feature>
<dbReference type="Proteomes" id="UP000215158">
    <property type="component" value="Chromosome 1"/>
</dbReference>
<evidence type="ECO:0000313" key="2">
    <source>
        <dbReference type="EMBL" id="ASV99890.1"/>
    </source>
</evidence>
<gene>
    <name evidence="2" type="ORF">CJU94_18120</name>
</gene>
<dbReference type="RefSeq" id="WP_095419872.1">
    <property type="nucleotide sequence ID" value="NZ_CP022989.1"/>
</dbReference>
<dbReference type="AlphaFoldDB" id="A0A248VLM8"/>
<dbReference type="OrthoDB" id="9985833at2"/>
<protein>
    <submittedName>
        <fullName evidence="2">Uncharacterized protein</fullName>
    </submittedName>
</protein>
<feature type="compositionally biased region" description="Low complexity" evidence="1">
    <location>
        <begin position="61"/>
        <end position="72"/>
    </location>
</feature>
<proteinExistence type="predicted"/>
<evidence type="ECO:0000313" key="3">
    <source>
        <dbReference type="Proteomes" id="UP000215158"/>
    </source>
</evidence>
<accession>A0A248VLM8</accession>
<organism evidence="2 3">
    <name type="scientific">Paraburkholderia aromaticivorans</name>
    <dbReference type="NCBI Taxonomy" id="2026199"/>
    <lineage>
        <taxon>Bacteria</taxon>
        <taxon>Pseudomonadati</taxon>
        <taxon>Pseudomonadota</taxon>
        <taxon>Betaproteobacteria</taxon>
        <taxon>Burkholderiales</taxon>
        <taxon>Burkholderiaceae</taxon>
        <taxon>Paraburkholderia</taxon>
    </lineage>
</organism>
<dbReference type="EMBL" id="CP022989">
    <property type="protein sequence ID" value="ASV99890.1"/>
    <property type="molecule type" value="Genomic_DNA"/>
</dbReference>
<feature type="region of interest" description="Disordered" evidence="1">
    <location>
        <begin position="61"/>
        <end position="81"/>
    </location>
</feature>
<sequence>MMNGVNPLVSPNPLGNNHGGGGGGSMLRPNGGVSIDSVAELCEKLLKKANANLADAMNEAQNQADGAQANGQAAGGGQGGAGDNLSLMKVQQAQGNVTAINQEGVSLIQAATDSLKTTAQAIK</sequence>
<evidence type="ECO:0000256" key="1">
    <source>
        <dbReference type="SAM" id="MobiDB-lite"/>
    </source>
</evidence>
<name>A0A248VLM8_9BURK</name>
<reference evidence="2 3" key="1">
    <citation type="submission" date="2017-08" db="EMBL/GenBank/DDBJ databases">
        <title>Identification and genetic characteristics of simultaneous BTEX- and naphthalene-degrading Paraburkholderia sp. BN5 isolated from petroleum-contaminated soil.</title>
        <authorList>
            <person name="Lee Y."/>
            <person name="Jeon C.O."/>
        </authorList>
    </citation>
    <scope>NUCLEOTIDE SEQUENCE [LARGE SCALE GENOMIC DNA]</scope>
    <source>
        <strain evidence="2 3">BN5</strain>
    </source>
</reference>
<dbReference type="KEGG" id="parb:CJU94_18120"/>
<keyword evidence="3" id="KW-1185">Reference proteome</keyword>